<evidence type="ECO:0000256" key="7">
    <source>
        <dbReference type="ARBA" id="ARBA00023139"/>
    </source>
</evidence>
<evidence type="ECO:0000313" key="12">
    <source>
        <dbReference type="Proteomes" id="UP000515703"/>
    </source>
</evidence>
<dbReference type="InterPro" id="IPR024370">
    <property type="entry name" value="PBP_domain"/>
</dbReference>
<dbReference type="Pfam" id="PF12849">
    <property type="entry name" value="PBP_like_2"/>
    <property type="match status" value="1"/>
</dbReference>
<dbReference type="RefSeq" id="WP_185257677.1">
    <property type="nucleotide sequence ID" value="NZ_AP023368.1"/>
</dbReference>
<evidence type="ECO:0000259" key="10">
    <source>
        <dbReference type="SMART" id="SM00635"/>
    </source>
</evidence>
<dbReference type="CDD" id="cd13653">
    <property type="entry name" value="PBP2_phosphate_like_1"/>
    <property type="match status" value="1"/>
</dbReference>
<evidence type="ECO:0000256" key="6">
    <source>
        <dbReference type="ARBA" id="ARBA00022729"/>
    </source>
</evidence>
<dbReference type="EMBL" id="AP023368">
    <property type="protein sequence ID" value="BCJ97226.1"/>
    <property type="molecule type" value="Genomic_DNA"/>
</dbReference>
<dbReference type="InterPro" id="IPR008964">
    <property type="entry name" value="Invasin/intimin_cell_adhesion"/>
</dbReference>
<keyword evidence="5" id="KW-0813">Transport</keyword>
<keyword evidence="6 9" id="KW-0732">Signal</keyword>
<keyword evidence="5" id="KW-0592">Phosphate transport</keyword>
<dbReference type="PANTHER" id="PTHR30570">
    <property type="entry name" value="PERIPLASMIC PHOSPHATE BINDING COMPONENT OF PHOSPHATE ABC TRANSPORTER"/>
    <property type="match status" value="1"/>
</dbReference>
<dbReference type="SUPFAM" id="SSF49373">
    <property type="entry name" value="Invasin/intimin cell-adhesion fragments"/>
    <property type="match status" value="2"/>
</dbReference>
<evidence type="ECO:0000256" key="9">
    <source>
        <dbReference type="SAM" id="SignalP"/>
    </source>
</evidence>
<dbReference type="SUPFAM" id="SSF53850">
    <property type="entry name" value="Periplasmic binding protein-like II"/>
    <property type="match status" value="1"/>
</dbReference>
<comment type="subcellular location">
    <subcellularLocation>
        <location evidence="2">Cell membrane</location>
        <topology evidence="2">Lipid-anchor</topology>
    </subcellularLocation>
</comment>
<name>A0A7I8DLS1_9FIRM</name>
<keyword evidence="8" id="KW-0449">Lipoprotein</keyword>
<keyword evidence="7" id="KW-0564">Palmitate</keyword>
<organism evidence="11 12">
    <name type="scientific">Anaerocolumna chitinilytica</name>
    <dbReference type="NCBI Taxonomy" id="1727145"/>
    <lineage>
        <taxon>Bacteria</taxon>
        <taxon>Bacillati</taxon>
        <taxon>Bacillota</taxon>
        <taxon>Clostridia</taxon>
        <taxon>Lachnospirales</taxon>
        <taxon>Lachnospiraceae</taxon>
        <taxon>Anaerocolumna</taxon>
    </lineage>
</organism>
<protein>
    <recommendedName>
        <fullName evidence="10">BIG2 domain-containing protein</fullName>
    </recommendedName>
</protein>
<dbReference type="InterPro" id="IPR003343">
    <property type="entry name" value="Big_2"/>
</dbReference>
<feature type="domain" description="BIG2" evidence="10">
    <location>
        <begin position="295"/>
        <end position="372"/>
    </location>
</feature>
<dbReference type="Proteomes" id="UP000515703">
    <property type="component" value="Chromosome"/>
</dbReference>
<proteinExistence type="inferred from homology"/>
<feature type="chain" id="PRO_5029758072" description="BIG2 domain-containing protein" evidence="9">
    <location>
        <begin position="28"/>
        <end position="461"/>
    </location>
</feature>
<feature type="domain" description="BIG2" evidence="10">
    <location>
        <begin position="379"/>
        <end position="456"/>
    </location>
</feature>
<keyword evidence="12" id="KW-1185">Reference proteome</keyword>
<evidence type="ECO:0000256" key="1">
    <source>
        <dbReference type="ARBA" id="ARBA00002841"/>
    </source>
</evidence>
<dbReference type="GO" id="GO:0006817">
    <property type="term" value="P:phosphate ion transport"/>
    <property type="evidence" value="ECO:0007669"/>
    <property type="project" value="UniProtKB-KW"/>
</dbReference>
<dbReference type="Gene3D" id="2.60.40.1080">
    <property type="match status" value="2"/>
</dbReference>
<evidence type="ECO:0000256" key="2">
    <source>
        <dbReference type="ARBA" id="ARBA00004193"/>
    </source>
</evidence>
<evidence type="ECO:0000313" key="11">
    <source>
        <dbReference type="EMBL" id="BCJ97226.1"/>
    </source>
</evidence>
<comment type="function">
    <text evidence="1">Part of the ABC transporter complex PstSACB involved in phosphate import.</text>
</comment>
<dbReference type="SMART" id="SM00635">
    <property type="entry name" value="BID_2"/>
    <property type="match status" value="2"/>
</dbReference>
<dbReference type="Pfam" id="PF02368">
    <property type="entry name" value="Big_2"/>
    <property type="match status" value="2"/>
</dbReference>
<evidence type="ECO:0000256" key="3">
    <source>
        <dbReference type="ARBA" id="ARBA00008725"/>
    </source>
</evidence>
<feature type="signal peptide" evidence="9">
    <location>
        <begin position="1"/>
        <end position="27"/>
    </location>
</feature>
<accession>A0A7I8DLS1</accession>
<sequence>MKKFVSAVLSLVLALSVFYYPTTPVSAASNASGTVVFSGSTSVNPLIQALGEAFMKKNPNIKIVEQNVTGSGAGIKDATSASTTVDFGMSSRNLTTDEAAVLNKVQICLDGLAVVVNKKNPIEEISPAQLYKIYTRDSASLNWNQITGSFSTSVKVAPFGREAGSGTRSCFEDFFKVDYGTALPSGYDVNLDGSLASTGVMQTSVQNNSGAIGYMSLGDMDESKVKALKVEGVEPSKYTVADGTYAIKRPFLLVYNKTKTITPAAQAFLDFISSADGQSIIDKMGFVKNNLVRVKATGITLSSATLSVKPGSTGTVIANVVPADTDNKKVTFSSSNTAVATVSSTGVVKGIKAGTAVVTVKTTDGSNISKTCLVTVENPVTSVKLNKTKADVKVGKTVELKAAINPSAASNKTVIWTSSNPSVATVSLSGVVTGKKAGKVKITVTTVSGKKTAVCEVTVTK</sequence>
<evidence type="ECO:0000256" key="5">
    <source>
        <dbReference type="ARBA" id="ARBA00022592"/>
    </source>
</evidence>
<dbReference type="GO" id="GO:0005886">
    <property type="term" value="C:plasma membrane"/>
    <property type="evidence" value="ECO:0007669"/>
    <property type="project" value="UniProtKB-SubCell"/>
</dbReference>
<dbReference type="PANTHER" id="PTHR30570:SF1">
    <property type="entry name" value="PHOSPHATE-BINDING PROTEIN PSTS"/>
    <property type="match status" value="1"/>
</dbReference>
<comment type="subunit">
    <text evidence="4">The complex is composed of two ATP-binding proteins (PstB), two transmembrane proteins (PstC and PstA) and a solute-binding protein (PstS).</text>
</comment>
<comment type="similarity">
    <text evidence="3">Belongs to the PstS family.</text>
</comment>
<dbReference type="AlphaFoldDB" id="A0A7I8DLS1"/>
<reference evidence="11 12" key="1">
    <citation type="submission" date="2020-08" db="EMBL/GenBank/DDBJ databases">
        <title>Draft genome sequencing of an Anaerocolumna strain isolated from anoxic soil subjected to BSD treatment.</title>
        <authorList>
            <person name="Uek A."/>
            <person name="Tonouchi A."/>
        </authorList>
    </citation>
    <scope>NUCLEOTIDE SEQUENCE [LARGE SCALE GENOMIC DNA]</scope>
    <source>
        <strain evidence="11 12">CTTW</strain>
    </source>
</reference>
<dbReference type="Gene3D" id="3.40.190.10">
    <property type="entry name" value="Periplasmic binding protein-like II"/>
    <property type="match status" value="2"/>
</dbReference>
<evidence type="ECO:0000256" key="8">
    <source>
        <dbReference type="ARBA" id="ARBA00023288"/>
    </source>
</evidence>
<reference evidence="11 12" key="2">
    <citation type="submission" date="2020-08" db="EMBL/GenBank/DDBJ databases">
        <authorList>
            <person name="Ueki A."/>
            <person name="Tonouchi A."/>
        </authorList>
    </citation>
    <scope>NUCLEOTIDE SEQUENCE [LARGE SCALE GENOMIC DNA]</scope>
    <source>
        <strain evidence="11 12">CTTW</strain>
    </source>
</reference>
<dbReference type="InterPro" id="IPR050811">
    <property type="entry name" value="Phosphate_ABC_transporter"/>
</dbReference>
<gene>
    <name evidence="11" type="ORF">bsdcttw_02670</name>
</gene>
<dbReference type="KEGG" id="acht:bsdcttw_02670"/>
<evidence type="ECO:0000256" key="4">
    <source>
        <dbReference type="ARBA" id="ARBA00011529"/>
    </source>
</evidence>